<dbReference type="OrthoDB" id="4764735at2759"/>
<dbReference type="AlphaFoldDB" id="A0A0N1HB61"/>
<dbReference type="EMBL" id="LFJN01000012">
    <property type="protein sequence ID" value="KPI40290.1"/>
    <property type="molecule type" value="Genomic_DNA"/>
</dbReference>
<dbReference type="GeneID" id="28739848"/>
<gene>
    <name evidence="1" type="ORF">AB675_7587</name>
</gene>
<dbReference type="Proteomes" id="UP000038010">
    <property type="component" value="Unassembled WGS sequence"/>
</dbReference>
<dbReference type="RefSeq" id="XP_018000253.1">
    <property type="nucleotide sequence ID" value="XM_018147968.1"/>
</dbReference>
<accession>A0A0N1HB61</accession>
<proteinExistence type="predicted"/>
<sequence>MSVYQLCFIFGGIGVYVLDHPKRLTRICGDLGAFLEAPELESIVSLAMNASSDWFCVYTGTDKRGNTVTRSRTSKGFGSRDIRQFLKKNGRRNCKAAFGSSPDEWLLYSSDDWMTSVAVSQTNEQLNEALHTVDDTGQTIKSVSLGINQSYVVLCTDGDYYYKVKMGYPELWDILDKSERGDVVYVALNPYRRNEFFVALANNQVHIRASALCEAHVVEVLSDYPQLDVITTELSNFSNNVAPTPQIPQTHRRKEYLQGIAKAAGGGVGTAVATTAMTMMCEVM</sequence>
<organism evidence="1 2">
    <name type="scientific">Cyphellophora attinorum</name>
    <dbReference type="NCBI Taxonomy" id="1664694"/>
    <lineage>
        <taxon>Eukaryota</taxon>
        <taxon>Fungi</taxon>
        <taxon>Dikarya</taxon>
        <taxon>Ascomycota</taxon>
        <taxon>Pezizomycotina</taxon>
        <taxon>Eurotiomycetes</taxon>
        <taxon>Chaetothyriomycetidae</taxon>
        <taxon>Chaetothyriales</taxon>
        <taxon>Cyphellophoraceae</taxon>
        <taxon>Cyphellophora</taxon>
    </lineage>
</organism>
<keyword evidence="2" id="KW-1185">Reference proteome</keyword>
<dbReference type="STRING" id="1664694.A0A0N1HB61"/>
<reference evidence="1 2" key="1">
    <citation type="submission" date="2015-06" db="EMBL/GenBank/DDBJ databases">
        <title>Draft genome of the ant-associated black yeast Phialophora attae CBS 131958.</title>
        <authorList>
            <person name="Moreno L.F."/>
            <person name="Stielow B.J."/>
            <person name="de Hoog S."/>
            <person name="Vicente V.A."/>
            <person name="Weiss V.A."/>
            <person name="de Vries M."/>
            <person name="Cruz L.M."/>
            <person name="Souza E.M."/>
        </authorList>
    </citation>
    <scope>NUCLEOTIDE SEQUENCE [LARGE SCALE GENOMIC DNA]</scope>
    <source>
        <strain evidence="1 2">CBS 131958</strain>
    </source>
</reference>
<protein>
    <submittedName>
        <fullName evidence="1">Uncharacterized protein</fullName>
    </submittedName>
</protein>
<dbReference type="VEuPathDB" id="FungiDB:AB675_7587"/>
<name>A0A0N1HB61_9EURO</name>
<comment type="caution">
    <text evidence="1">The sequence shown here is derived from an EMBL/GenBank/DDBJ whole genome shotgun (WGS) entry which is preliminary data.</text>
</comment>
<evidence type="ECO:0000313" key="1">
    <source>
        <dbReference type="EMBL" id="KPI40290.1"/>
    </source>
</evidence>
<evidence type="ECO:0000313" key="2">
    <source>
        <dbReference type="Proteomes" id="UP000038010"/>
    </source>
</evidence>